<keyword evidence="2" id="KW-1185">Reference proteome</keyword>
<evidence type="ECO:0000313" key="1">
    <source>
        <dbReference type="EMBL" id="CAH6719009.1"/>
    </source>
</evidence>
<dbReference type="EMBL" id="CALSDN010000001">
    <property type="protein sequence ID" value="CAH6719009.1"/>
    <property type="molecule type" value="Genomic_DNA"/>
</dbReference>
<dbReference type="Proteomes" id="UP001152531">
    <property type="component" value="Unassembled WGS sequence"/>
</dbReference>
<comment type="caution">
    <text evidence="1">The sequence shown here is derived from an EMBL/GenBank/DDBJ whole genome shotgun (WGS) entry which is preliminary data.</text>
</comment>
<proteinExistence type="predicted"/>
<protein>
    <submittedName>
        <fullName evidence="1">Transcription initiation factor TFIID subunit 2</fullName>
    </submittedName>
</protein>
<sequence length="1498" mass="171196">MPPVAMNLDLHSGLSTNTSQAFTPRTYKASKGRNINLSTQNLKIGHQRVNIDVDLPNNTIDGLTEITVIPTSSHLRSIKLDCREMQIKEILVNNRKANFIHKDLLYINDDTIFEDSIEKKVINLFDLYNKDLTIHQHHLLRQKIDYIFGEVNEDPRQEKHELHHGNTEELTIILPDNLKLHLTDRNSFNTPSSQPNTVTPMHLKSRNTHTDYYTPIQVIIEYEVKNPKNGINFITDSEVKTNWHAYTVNSEYNISSSSWVPCIDNLWEKNTWTIEVNTPRTVKDIGHPIIIGTKEAIESRKLEYKRRRREEKLKRRDDAKQKGETVAPEDESSDDDDYDDDDDESQDLMVATGDFVDTKEVPHPTDLSKKTVSWSIYNPVCAHHVGWTIGCFQPVDLPEFVEEQDDNDMAEETNEEVSCPVKVYCTPDQIDMAKNTCIATKMAIKYFSKEFGSFPFNSYTMIFVKDNLYPIGNFAGITIFDSKLLYPSNLIEPAYTITPLVINAIASQWSGINITPQQFNDLWCTIAIAGFMTYQFLKVLMGANETRFRIKKDIDKCVQLDVGKKPVAQWFFRFPISENDLDFIKLKSPLILNILDKTMTKSDKSFGLHRVLPKLFLQAMSGELVNNTLSTQHFQYVCEKVNRNRLETFFKQWIFGAGCPTFNVSQRFNRKRGMIEVAVRQVQIQEAKNHVPNLDNFVDSSVALLDDEPKFPVQPAFIGPLTIRVHEADGTPYEHVVDLKESYVKIDINYNSKFRRMKKHKEEAAEGGTYSRFGDIIQSDSELTSWKLVEWAPIDDEELYNNAFEWIRVDTDFEWIAKINVGQPDYMFTSQLQYDRDVEAQFEAVNFFGRSKNPIIPYCTTLIRTIMDSRYYYGVRIGAAQALASFSRPENNFIGLPYLIRVYQKLFCFPNSTIPLANDFSDLPSFLIQKSFANIFASIRDDEGHVPAAAKDVILNMVIYNENSNNMFQDSLYISSMIESLTDSIISKEATPVNNVKINPEDEIEDDEDSEHEFNKLVVSEIERQQKLDEWVPSYHHIISTTCLKQRVRLAFFGITDLPLEELIFLSSNKYHPNIRLQAFKGLLILGGLKNVSIMKYYLKTCLFTFENHSFRSKLIEILVEAIKIAAIQGTCSTLDDEEFKTLEKLLDIRPVDGDIISIGGRRDLLARTSFKGTIQLLRRNFGIGKGLQYVMWELLHSSLLSLYNRRLLFTISQILYKEIDSLIVDLPIPSVETKDLTKKIVLKYLGDGKIVIKRQGRFKIQLHPKIILNKPKLKVKLNNTQPEPPRPMRAPAMRAPTVKVPAAKSPVKPPPVKPAKEVAPPPPPPVQTSLVTKTGTTVKFTLGRRNLKGIVAKDPIRSTFTVGSNGVVVNGTFVTIPIVDKPHRFVRILLKQKKVMISKDPFKDTMATSADDSVVKPETSKNSEPLKETKKPEPVDTELPEESNPPTNGKHNLDIEEKSDIKRIKINVPKSEPSNEPDEPENPPKPKIKLKLSLKRS</sequence>
<name>A0ACA9Y230_9ASCO</name>
<gene>
    <name evidence="1" type="ORF">CLIB1444_01S19438</name>
</gene>
<organism evidence="1 2">
    <name type="scientific">[Candida] jaroonii</name>
    <dbReference type="NCBI Taxonomy" id="467808"/>
    <lineage>
        <taxon>Eukaryota</taxon>
        <taxon>Fungi</taxon>
        <taxon>Dikarya</taxon>
        <taxon>Ascomycota</taxon>
        <taxon>Saccharomycotina</taxon>
        <taxon>Pichiomycetes</taxon>
        <taxon>Debaryomycetaceae</taxon>
        <taxon>Yamadazyma</taxon>
    </lineage>
</organism>
<reference evidence="1" key="1">
    <citation type="submission" date="2022-06" db="EMBL/GenBank/DDBJ databases">
        <authorList>
            <person name="Legras J.-L."/>
            <person name="Devillers H."/>
            <person name="Grondin C."/>
        </authorList>
    </citation>
    <scope>NUCLEOTIDE SEQUENCE</scope>
    <source>
        <strain evidence="1">CLIB 1444</strain>
    </source>
</reference>
<accession>A0ACA9Y230</accession>
<evidence type="ECO:0000313" key="2">
    <source>
        <dbReference type="Proteomes" id="UP001152531"/>
    </source>
</evidence>